<dbReference type="VEuPathDB" id="CryptoDB:Cvel_15588"/>
<dbReference type="EMBL" id="CDMZ01000175">
    <property type="protein sequence ID" value="CEM08454.1"/>
    <property type="molecule type" value="Genomic_DNA"/>
</dbReference>
<protein>
    <submittedName>
        <fullName evidence="2">Uncharacterized protein</fullName>
    </submittedName>
</protein>
<dbReference type="PhylomeDB" id="A0A0G4F8K0"/>
<accession>A0A0G4F8K0</accession>
<name>A0A0G4F8K0_9ALVE</name>
<proteinExistence type="predicted"/>
<feature type="region of interest" description="Disordered" evidence="1">
    <location>
        <begin position="200"/>
        <end position="226"/>
    </location>
</feature>
<feature type="region of interest" description="Disordered" evidence="1">
    <location>
        <begin position="97"/>
        <end position="117"/>
    </location>
</feature>
<evidence type="ECO:0000313" key="2">
    <source>
        <dbReference type="EMBL" id="CEM08454.1"/>
    </source>
</evidence>
<dbReference type="AlphaFoldDB" id="A0A0G4F8K0"/>
<evidence type="ECO:0000256" key="1">
    <source>
        <dbReference type="SAM" id="MobiDB-lite"/>
    </source>
</evidence>
<reference evidence="2" key="1">
    <citation type="submission" date="2014-11" db="EMBL/GenBank/DDBJ databases">
        <authorList>
            <person name="Otto D Thomas"/>
            <person name="Naeem Raeece"/>
        </authorList>
    </citation>
    <scope>NUCLEOTIDE SEQUENCE</scope>
</reference>
<gene>
    <name evidence="2" type="ORF">Cvel_15588</name>
</gene>
<sequence>MSSAPPISPEKVPEARVNSLPVRADSEEVVCQCGRCLAVKDPFQPLVPMKPAAPEESQHQQNVSPTCALAQTQVVSLVTQREFVLGSVENSHFLNNRQRKLSARQRMPPEGQRTNASRRQRLEAMRATLPFLLHISYAEGEMEQQNPNTLAVPQGVPMAPRPSILSPPAFPREVEGGARSPFPSAAGGFANTILRPVESTCMPESASSRTDASAWTPLSAESLDEN</sequence>
<organism evidence="2">
    <name type="scientific">Chromera velia CCMP2878</name>
    <dbReference type="NCBI Taxonomy" id="1169474"/>
    <lineage>
        <taxon>Eukaryota</taxon>
        <taxon>Sar</taxon>
        <taxon>Alveolata</taxon>
        <taxon>Colpodellida</taxon>
        <taxon>Chromeraceae</taxon>
        <taxon>Chromera</taxon>
    </lineage>
</organism>